<dbReference type="RefSeq" id="WP_023433390.1">
    <property type="nucleotide sequence ID" value="NZ_AWXZ01000039.1"/>
</dbReference>
<dbReference type="eggNOG" id="COG0314">
    <property type="taxonomic scope" value="Bacteria"/>
</dbReference>
<evidence type="ECO:0000313" key="14">
    <source>
        <dbReference type="Proteomes" id="UP000017819"/>
    </source>
</evidence>
<dbReference type="Proteomes" id="UP000017819">
    <property type="component" value="Unassembled WGS sequence"/>
</dbReference>
<dbReference type="OrthoDB" id="9803224at2"/>
<dbReference type="Pfam" id="PF02391">
    <property type="entry name" value="MoaE"/>
    <property type="match status" value="1"/>
</dbReference>
<evidence type="ECO:0000256" key="6">
    <source>
        <dbReference type="ARBA" id="ARBA00025448"/>
    </source>
</evidence>
<dbReference type="PATRIC" id="fig|631454.5.peg.3231"/>
<evidence type="ECO:0000256" key="9">
    <source>
        <dbReference type="ARBA" id="ARBA00030407"/>
    </source>
</evidence>
<evidence type="ECO:0000256" key="7">
    <source>
        <dbReference type="ARBA" id="ARBA00026066"/>
    </source>
</evidence>
<evidence type="ECO:0000256" key="12">
    <source>
        <dbReference type="ARBA" id="ARBA00049878"/>
    </source>
</evidence>
<dbReference type="AlphaFoldDB" id="V4T9K7"/>
<dbReference type="InterPro" id="IPR036563">
    <property type="entry name" value="MoaE_sf"/>
</dbReference>
<comment type="catalytic activity">
    <reaction evidence="12">
        <text>2 [molybdopterin-synthase sulfur-carrier protein]-C-terminal-Gly-aminoethanethioate + cyclic pyranopterin phosphate + H2O = molybdopterin + 2 [molybdopterin-synthase sulfur-carrier protein]-C-terminal Gly-Gly + 2 H(+)</text>
        <dbReference type="Rhea" id="RHEA:26333"/>
        <dbReference type="Rhea" id="RHEA-COMP:12202"/>
        <dbReference type="Rhea" id="RHEA-COMP:19907"/>
        <dbReference type="ChEBI" id="CHEBI:15377"/>
        <dbReference type="ChEBI" id="CHEBI:15378"/>
        <dbReference type="ChEBI" id="CHEBI:58698"/>
        <dbReference type="ChEBI" id="CHEBI:59648"/>
        <dbReference type="ChEBI" id="CHEBI:90778"/>
        <dbReference type="ChEBI" id="CHEBI:232372"/>
        <dbReference type="EC" id="2.8.1.12"/>
    </reaction>
</comment>
<comment type="function">
    <text evidence="6">Converts molybdopterin precursor Z into molybdopterin. This requires the incorporation of two sulfur atoms into precursor Z to generate a dithiolene group. The sulfur is provided by MoaD.</text>
</comment>
<reference evidence="13 14" key="1">
    <citation type="journal article" date="2014" name="Genome Announc.">
        <title>Draft Genome Sequence of Lutibaculum baratangense Strain AMV1T, Isolated from a Mud Volcano in Andamans, India.</title>
        <authorList>
            <person name="Singh A."/>
            <person name="Sreenivas A."/>
            <person name="Sathyanarayana Reddy G."/>
            <person name="Pinnaka A.K."/>
            <person name="Shivaji S."/>
        </authorList>
    </citation>
    <scope>NUCLEOTIDE SEQUENCE [LARGE SCALE GENOMIC DNA]</scope>
    <source>
        <strain evidence="13 14">AMV1</strain>
    </source>
</reference>
<keyword evidence="5" id="KW-0501">Molybdenum cofactor biosynthesis</keyword>
<dbReference type="SUPFAM" id="SSF54690">
    <property type="entry name" value="Molybdopterin synthase subunit MoaE"/>
    <property type="match status" value="1"/>
</dbReference>
<dbReference type="InterPro" id="IPR003448">
    <property type="entry name" value="Mopterin_biosynth_MoaE"/>
</dbReference>
<dbReference type="EMBL" id="AWXZ01000039">
    <property type="protein sequence ID" value="ESR23203.1"/>
    <property type="molecule type" value="Genomic_DNA"/>
</dbReference>
<comment type="caution">
    <text evidence="13">The sequence shown here is derived from an EMBL/GenBank/DDBJ whole genome shotgun (WGS) entry which is preliminary data.</text>
</comment>
<evidence type="ECO:0000256" key="2">
    <source>
        <dbReference type="ARBA" id="ARBA00005426"/>
    </source>
</evidence>
<comment type="subunit">
    <text evidence="7">Heterotetramer of 2 MoaD subunits and 2 MoaE subunits. Also stable as homodimer. The enzyme changes between these two forms during catalysis.</text>
</comment>
<comment type="pathway">
    <text evidence="1">Cofactor biosynthesis; molybdopterin biosynthesis.</text>
</comment>
<dbReference type="Gene3D" id="3.90.1170.40">
    <property type="entry name" value="Molybdopterin biosynthesis MoaE subunit"/>
    <property type="match status" value="1"/>
</dbReference>
<gene>
    <name evidence="13" type="ORF">N177_3271</name>
</gene>
<evidence type="ECO:0000256" key="3">
    <source>
        <dbReference type="ARBA" id="ARBA00011950"/>
    </source>
</evidence>
<evidence type="ECO:0000256" key="11">
    <source>
        <dbReference type="ARBA" id="ARBA00032474"/>
    </source>
</evidence>
<name>V4T9K7_9HYPH</name>
<accession>V4T9K7</accession>
<dbReference type="EC" id="2.8.1.12" evidence="3"/>
<protein>
    <recommendedName>
        <fullName evidence="4">Molybdopterin synthase catalytic subunit</fullName>
        <ecNumber evidence="3">2.8.1.12</ecNumber>
    </recommendedName>
    <alternativeName>
        <fullName evidence="10">MPT synthase subunit 2</fullName>
    </alternativeName>
    <alternativeName>
        <fullName evidence="8">Molybdenum cofactor biosynthesis protein E</fullName>
    </alternativeName>
    <alternativeName>
        <fullName evidence="9">Molybdopterin-converting factor large subunit</fullName>
    </alternativeName>
    <alternativeName>
        <fullName evidence="11">Molybdopterin-converting factor subunit 2</fullName>
    </alternativeName>
</protein>
<organism evidence="13 14">
    <name type="scientific">Lutibaculum baratangense AMV1</name>
    <dbReference type="NCBI Taxonomy" id="631454"/>
    <lineage>
        <taxon>Bacteria</taxon>
        <taxon>Pseudomonadati</taxon>
        <taxon>Pseudomonadota</taxon>
        <taxon>Alphaproteobacteria</taxon>
        <taxon>Hyphomicrobiales</taxon>
        <taxon>Tepidamorphaceae</taxon>
        <taxon>Lutibaculum</taxon>
    </lineage>
</organism>
<evidence type="ECO:0000256" key="4">
    <source>
        <dbReference type="ARBA" id="ARBA00013858"/>
    </source>
</evidence>
<evidence type="ECO:0000256" key="10">
    <source>
        <dbReference type="ARBA" id="ARBA00030781"/>
    </source>
</evidence>
<dbReference type="STRING" id="631454.N177_3271"/>
<dbReference type="GO" id="GO:0006777">
    <property type="term" value="P:Mo-molybdopterin cofactor biosynthetic process"/>
    <property type="evidence" value="ECO:0007669"/>
    <property type="project" value="UniProtKB-KW"/>
</dbReference>
<sequence length="156" mass="17135">MDAGLLPPFRVRIALERFDPAAEVAWLHELDGAGAVVSFTGLCRSEAGRLQGLELEHFPGMAEEEIGRVVTEACGRWPLLGVHAVHRAGQVLAGEEIVVVGTASAHRRAAFEAAEFVMDWLKTSAPFWKREILEHGAPGEWIAAKDIDDEAAERWR</sequence>
<evidence type="ECO:0000256" key="1">
    <source>
        <dbReference type="ARBA" id="ARBA00005046"/>
    </source>
</evidence>
<evidence type="ECO:0000313" key="13">
    <source>
        <dbReference type="EMBL" id="ESR23203.1"/>
    </source>
</evidence>
<dbReference type="GO" id="GO:0030366">
    <property type="term" value="F:molybdopterin synthase activity"/>
    <property type="evidence" value="ECO:0007669"/>
    <property type="project" value="UniProtKB-EC"/>
</dbReference>
<evidence type="ECO:0000256" key="8">
    <source>
        <dbReference type="ARBA" id="ARBA00029745"/>
    </source>
</evidence>
<keyword evidence="14" id="KW-1185">Reference proteome</keyword>
<comment type="similarity">
    <text evidence="2">Belongs to the MoaE family.</text>
</comment>
<dbReference type="CDD" id="cd00756">
    <property type="entry name" value="MoaE"/>
    <property type="match status" value="1"/>
</dbReference>
<dbReference type="UniPathway" id="UPA00344"/>
<evidence type="ECO:0000256" key="5">
    <source>
        <dbReference type="ARBA" id="ARBA00023150"/>
    </source>
</evidence>
<proteinExistence type="inferred from homology"/>
<dbReference type="PANTHER" id="PTHR23404">
    <property type="entry name" value="MOLYBDOPTERIN SYNTHASE RELATED"/>
    <property type="match status" value="1"/>
</dbReference>